<evidence type="ECO:0000313" key="2">
    <source>
        <dbReference type="Proteomes" id="UP001607302"/>
    </source>
</evidence>
<protein>
    <submittedName>
        <fullName evidence="1">PiggyBac transposable element-derived protein 4-like</fullName>
    </submittedName>
</protein>
<gene>
    <name evidence="1" type="ORF">V1478_011620</name>
</gene>
<name>A0ABD2AEZ7_VESSQ</name>
<sequence>RNNPCTTIANYYQPQNIPPLTILFCHRKIFRECLMSSVEDIEEIRNFETYSTSSSKFSVKIGRSRKHVCPIPPNISDEYNRYDTFKQENHIPKMHNFCAISGATINAGSISRRESIDKSIETPYFKNIILCKKFVYNNYNSNDPLMKIKEVPDMIIKNFICIYKPHKTTNES</sequence>
<keyword evidence="2" id="KW-1185">Reference proteome</keyword>
<dbReference type="Proteomes" id="UP001607302">
    <property type="component" value="Unassembled WGS sequence"/>
</dbReference>
<accession>A0ABD2AEZ7</accession>
<proteinExistence type="predicted"/>
<evidence type="ECO:0000313" key="1">
    <source>
        <dbReference type="EMBL" id="KAL2719201.1"/>
    </source>
</evidence>
<reference evidence="1 2" key="1">
    <citation type="journal article" date="2024" name="Ann. Entomol. Soc. Am.">
        <title>Genomic analyses of the southern and eastern yellowjacket wasps (Hymenoptera: Vespidae) reveal evolutionary signatures of social life.</title>
        <authorList>
            <person name="Catto M.A."/>
            <person name="Caine P.B."/>
            <person name="Orr S.E."/>
            <person name="Hunt B.G."/>
            <person name="Goodisman M.A.D."/>
        </authorList>
    </citation>
    <scope>NUCLEOTIDE SEQUENCE [LARGE SCALE GENOMIC DNA]</scope>
    <source>
        <strain evidence="1">233</strain>
        <tissue evidence="1">Head and thorax</tissue>
    </source>
</reference>
<organism evidence="1 2">
    <name type="scientific">Vespula squamosa</name>
    <name type="common">Southern yellow jacket</name>
    <name type="synonym">Wasp</name>
    <dbReference type="NCBI Taxonomy" id="30214"/>
    <lineage>
        <taxon>Eukaryota</taxon>
        <taxon>Metazoa</taxon>
        <taxon>Ecdysozoa</taxon>
        <taxon>Arthropoda</taxon>
        <taxon>Hexapoda</taxon>
        <taxon>Insecta</taxon>
        <taxon>Pterygota</taxon>
        <taxon>Neoptera</taxon>
        <taxon>Endopterygota</taxon>
        <taxon>Hymenoptera</taxon>
        <taxon>Apocrita</taxon>
        <taxon>Aculeata</taxon>
        <taxon>Vespoidea</taxon>
        <taxon>Vespidae</taxon>
        <taxon>Vespinae</taxon>
        <taxon>Vespula</taxon>
    </lineage>
</organism>
<feature type="non-terminal residue" evidence="1">
    <location>
        <position position="1"/>
    </location>
</feature>
<comment type="caution">
    <text evidence="1">The sequence shown here is derived from an EMBL/GenBank/DDBJ whole genome shotgun (WGS) entry which is preliminary data.</text>
</comment>
<dbReference type="AlphaFoldDB" id="A0ABD2AEZ7"/>
<dbReference type="EMBL" id="JAUDFV010000151">
    <property type="protein sequence ID" value="KAL2719201.1"/>
    <property type="molecule type" value="Genomic_DNA"/>
</dbReference>